<organism evidence="2 3">
    <name type="scientific">Aldrovandia affinis</name>
    <dbReference type="NCBI Taxonomy" id="143900"/>
    <lineage>
        <taxon>Eukaryota</taxon>
        <taxon>Metazoa</taxon>
        <taxon>Chordata</taxon>
        <taxon>Craniata</taxon>
        <taxon>Vertebrata</taxon>
        <taxon>Euteleostomi</taxon>
        <taxon>Actinopterygii</taxon>
        <taxon>Neopterygii</taxon>
        <taxon>Teleostei</taxon>
        <taxon>Notacanthiformes</taxon>
        <taxon>Halosauridae</taxon>
        <taxon>Aldrovandia</taxon>
    </lineage>
</organism>
<sequence length="295" mass="33282">MEERIQELEIQLKYLQEVQAGSAQGNAELSEDGPLPNTVALERERVVYLQKDPPQVQSAAPALRQALRHCQSMEAVVNSAEAHNIRVQDQKRRWPRHLSQVTYAYNTTVHQSTGGEESTDDTIDEWVQGHRESLEMAYDQVQQRLATRRRQRDQRVVQQPDHQGAVYSVVPASQDGPVRRVHRMELRRVPGEEGIQDRQAANHDSEGELVEDEDDPPYSELLLLETDGSGAEGPSGSIVGSPMHLEEVECSLWDLPASVSSQPKVYATDYYRSIDAWDAVTNTKEKRKGKTTFLS</sequence>
<accession>A0AAD7WW92</accession>
<reference evidence="2" key="1">
    <citation type="journal article" date="2023" name="Science">
        <title>Genome structures resolve the early diversification of teleost fishes.</title>
        <authorList>
            <person name="Parey E."/>
            <person name="Louis A."/>
            <person name="Montfort J."/>
            <person name="Bouchez O."/>
            <person name="Roques C."/>
            <person name="Iampietro C."/>
            <person name="Lluch J."/>
            <person name="Castinel A."/>
            <person name="Donnadieu C."/>
            <person name="Desvignes T."/>
            <person name="Floi Bucao C."/>
            <person name="Jouanno E."/>
            <person name="Wen M."/>
            <person name="Mejri S."/>
            <person name="Dirks R."/>
            <person name="Jansen H."/>
            <person name="Henkel C."/>
            <person name="Chen W.J."/>
            <person name="Zahm M."/>
            <person name="Cabau C."/>
            <person name="Klopp C."/>
            <person name="Thompson A.W."/>
            <person name="Robinson-Rechavi M."/>
            <person name="Braasch I."/>
            <person name="Lecointre G."/>
            <person name="Bobe J."/>
            <person name="Postlethwait J.H."/>
            <person name="Berthelot C."/>
            <person name="Roest Crollius H."/>
            <person name="Guiguen Y."/>
        </authorList>
    </citation>
    <scope>NUCLEOTIDE SEQUENCE</scope>
    <source>
        <strain evidence="2">NC1722</strain>
    </source>
</reference>
<comment type="caution">
    <text evidence="2">The sequence shown here is derived from an EMBL/GenBank/DDBJ whole genome shotgun (WGS) entry which is preliminary data.</text>
</comment>
<feature type="region of interest" description="Disordered" evidence="1">
    <location>
        <begin position="188"/>
        <end position="215"/>
    </location>
</feature>
<gene>
    <name evidence="2" type="ORF">AAFF_G00173360</name>
</gene>
<protein>
    <submittedName>
        <fullName evidence="2">Uncharacterized protein</fullName>
    </submittedName>
</protein>
<name>A0AAD7WW92_9TELE</name>
<evidence type="ECO:0000313" key="2">
    <source>
        <dbReference type="EMBL" id="KAJ8411330.1"/>
    </source>
</evidence>
<evidence type="ECO:0000313" key="3">
    <source>
        <dbReference type="Proteomes" id="UP001221898"/>
    </source>
</evidence>
<dbReference type="AlphaFoldDB" id="A0AAD7WW92"/>
<dbReference type="EMBL" id="JAINUG010000023">
    <property type="protein sequence ID" value="KAJ8411330.1"/>
    <property type="molecule type" value="Genomic_DNA"/>
</dbReference>
<evidence type="ECO:0000256" key="1">
    <source>
        <dbReference type="SAM" id="MobiDB-lite"/>
    </source>
</evidence>
<keyword evidence="3" id="KW-1185">Reference proteome</keyword>
<proteinExistence type="predicted"/>
<dbReference type="Proteomes" id="UP001221898">
    <property type="component" value="Unassembled WGS sequence"/>
</dbReference>